<dbReference type="AlphaFoldDB" id="A0AAU9JN80"/>
<comment type="caution">
    <text evidence="1">The sequence shown here is derived from an EMBL/GenBank/DDBJ whole genome shotgun (WGS) entry which is preliminary data.</text>
</comment>
<name>A0AAU9JN80_9CILI</name>
<sequence length="217" mass="24927">MNAIQGRDIPEGIIYNMIRKNSISKTPPNLSKTFKAASIPSYLLEDLPNYQKRRNSKSPHSSNKALIKNIADLELRLFLKESLCSNSQSRKGELTDDEKKFQSKIKKYRELFADDKIKLKKDKVVYDSPRLGINKSSLPKLKQLSEFASVGKLKGDLNQQFQDIQYIDHYFYKKAKELTYEKVDSSPLRNRKKSVVGILGRNKTPTNVILNKNLGFI</sequence>
<accession>A0AAU9JN80</accession>
<evidence type="ECO:0000313" key="1">
    <source>
        <dbReference type="EMBL" id="CAG9328363.1"/>
    </source>
</evidence>
<evidence type="ECO:0000313" key="2">
    <source>
        <dbReference type="Proteomes" id="UP001162131"/>
    </source>
</evidence>
<gene>
    <name evidence="1" type="ORF">BSTOLATCC_MIC45815</name>
</gene>
<proteinExistence type="predicted"/>
<organism evidence="1 2">
    <name type="scientific">Blepharisma stoltei</name>
    <dbReference type="NCBI Taxonomy" id="1481888"/>
    <lineage>
        <taxon>Eukaryota</taxon>
        <taxon>Sar</taxon>
        <taxon>Alveolata</taxon>
        <taxon>Ciliophora</taxon>
        <taxon>Postciliodesmatophora</taxon>
        <taxon>Heterotrichea</taxon>
        <taxon>Heterotrichida</taxon>
        <taxon>Blepharismidae</taxon>
        <taxon>Blepharisma</taxon>
    </lineage>
</organism>
<protein>
    <submittedName>
        <fullName evidence="1">Uncharacterized protein</fullName>
    </submittedName>
</protein>
<dbReference type="Proteomes" id="UP001162131">
    <property type="component" value="Unassembled WGS sequence"/>
</dbReference>
<reference evidence="1" key="1">
    <citation type="submission" date="2021-09" db="EMBL/GenBank/DDBJ databases">
        <authorList>
            <consortium name="AG Swart"/>
            <person name="Singh M."/>
            <person name="Singh A."/>
            <person name="Seah K."/>
            <person name="Emmerich C."/>
        </authorList>
    </citation>
    <scope>NUCLEOTIDE SEQUENCE</scope>
    <source>
        <strain evidence="1">ATCC30299</strain>
    </source>
</reference>
<keyword evidence="2" id="KW-1185">Reference proteome</keyword>
<dbReference type="EMBL" id="CAJZBQ010000045">
    <property type="protein sequence ID" value="CAG9328363.1"/>
    <property type="molecule type" value="Genomic_DNA"/>
</dbReference>